<gene>
    <name evidence="1" type="ORF">SAMN04487905_11549</name>
</gene>
<organism evidence="1 2">
    <name type="scientific">Actinopolyspora xinjiangensis</name>
    <dbReference type="NCBI Taxonomy" id="405564"/>
    <lineage>
        <taxon>Bacteria</taxon>
        <taxon>Bacillati</taxon>
        <taxon>Actinomycetota</taxon>
        <taxon>Actinomycetes</taxon>
        <taxon>Actinopolysporales</taxon>
        <taxon>Actinopolysporaceae</taxon>
        <taxon>Actinopolyspora</taxon>
    </lineage>
</organism>
<keyword evidence="2" id="KW-1185">Reference proteome</keyword>
<evidence type="ECO:0000313" key="2">
    <source>
        <dbReference type="Proteomes" id="UP000199497"/>
    </source>
</evidence>
<accession>A0A1H0WTV8</accession>
<reference evidence="2" key="1">
    <citation type="submission" date="2016-10" db="EMBL/GenBank/DDBJ databases">
        <authorList>
            <person name="Varghese N."/>
            <person name="Submissions S."/>
        </authorList>
    </citation>
    <scope>NUCLEOTIDE SEQUENCE [LARGE SCALE GENOMIC DNA]</scope>
    <source>
        <strain evidence="2">DSM 46732</strain>
    </source>
</reference>
<dbReference type="Proteomes" id="UP000199497">
    <property type="component" value="Unassembled WGS sequence"/>
</dbReference>
<dbReference type="AlphaFoldDB" id="A0A1H0WTV8"/>
<protein>
    <submittedName>
        <fullName evidence="1">Uncharacterized protein</fullName>
    </submittedName>
</protein>
<name>A0A1H0WTV8_9ACTN</name>
<dbReference type="RefSeq" id="WP_092604225.1">
    <property type="nucleotide sequence ID" value="NZ_FNJR01000015.1"/>
</dbReference>
<dbReference type="EMBL" id="FNJR01000015">
    <property type="protein sequence ID" value="SDP93865.1"/>
    <property type="molecule type" value="Genomic_DNA"/>
</dbReference>
<sequence length="182" mass="20168">MSGFEEKATKYARWLRERAAQKAETERTDAREEARQRRQVQEFFAFARRHGAPALPRYIARDAGFEGRQTRYERTDEVYVVACEWIEAVTRFDGPSWAVDADGTVHRPVSGGAIPSYTTGSPLGIVDRQFFITHDFSSSGPTGGFVDEQLPAAAAALLEPAPLAQGMRTGVQDNGWIGYLAP</sequence>
<proteinExistence type="predicted"/>
<dbReference type="OrthoDB" id="5198161at2"/>
<evidence type="ECO:0000313" key="1">
    <source>
        <dbReference type="EMBL" id="SDP93865.1"/>
    </source>
</evidence>